<dbReference type="GO" id="GO:0006304">
    <property type="term" value="P:DNA modification"/>
    <property type="evidence" value="ECO:0007669"/>
    <property type="project" value="InterPro"/>
</dbReference>
<comment type="caution">
    <text evidence="4">The sequence shown here is derived from an EMBL/GenBank/DDBJ whole genome shotgun (WGS) entry which is preliminary data.</text>
</comment>
<evidence type="ECO:0000256" key="2">
    <source>
        <dbReference type="SAM" id="MobiDB-lite"/>
    </source>
</evidence>
<keyword evidence="5" id="KW-1185">Reference proteome</keyword>
<dbReference type="Gene3D" id="3.40.50.300">
    <property type="entry name" value="P-loop containing nucleotide triphosphate hydrolases"/>
    <property type="match status" value="2"/>
</dbReference>
<evidence type="ECO:0000313" key="4">
    <source>
        <dbReference type="EMBL" id="RSU10360.1"/>
    </source>
</evidence>
<dbReference type="Proteomes" id="UP000288028">
    <property type="component" value="Unassembled WGS sequence"/>
</dbReference>
<dbReference type="SMART" id="SM00487">
    <property type="entry name" value="DEXDc"/>
    <property type="match status" value="1"/>
</dbReference>
<feature type="compositionally biased region" description="Low complexity" evidence="2">
    <location>
        <begin position="2337"/>
        <end position="2355"/>
    </location>
</feature>
<keyword evidence="1" id="KW-0175">Coiled coil</keyword>
<dbReference type="InterPro" id="IPR027417">
    <property type="entry name" value="P-loop_NTPase"/>
</dbReference>
<dbReference type="InterPro" id="IPR029063">
    <property type="entry name" value="SAM-dependent_MTases_sf"/>
</dbReference>
<proteinExistence type="predicted"/>
<dbReference type="PRINTS" id="PR00507">
    <property type="entry name" value="N12N6MTFRASE"/>
</dbReference>
<dbReference type="OrthoDB" id="9815272at2"/>
<dbReference type="InterPro" id="IPR014001">
    <property type="entry name" value="Helicase_ATP-bd"/>
</dbReference>
<evidence type="ECO:0000259" key="3">
    <source>
        <dbReference type="PROSITE" id="PS51194"/>
    </source>
</evidence>
<reference evidence="4 5" key="1">
    <citation type="submission" date="2017-05" db="EMBL/GenBank/DDBJ databases">
        <title>Vagococcus spp. assemblies.</title>
        <authorList>
            <person name="Gulvik C.A."/>
        </authorList>
    </citation>
    <scope>NUCLEOTIDE SEQUENCE [LARGE SCALE GENOMIC DNA]</scope>
    <source>
        <strain evidence="4 5">SS1714</strain>
    </source>
</reference>
<evidence type="ECO:0000256" key="1">
    <source>
        <dbReference type="SAM" id="Coils"/>
    </source>
</evidence>
<feature type="coiled-coil region" evidence="1">
    <location>
        <begin position="2264"/>
        <end position="2291"/>
    </location>
</feature>
<feature type="region of interest" description="Disordered" evidence="2">
    <location>
        <begin position="2327"/>
        <end position="2355"/>
    </location>
</feature>
<name>A0A430AQE9_9ENTE</name>
<feature type="coiled-coil region" evidence="1">
    <location>
        <begin position="1643"/>
        <end position="1690"/>
    </location>
</feature>
<dbReference type="EMBL" id="NGKB01000018">
    <property type="protein sequence ID" value="RSU10360.1"/>
    <property type="molecule type" value="Genomic_DNA"/>
</dbReference>
<dbReference type="RefSeq" id="WP_126796162.1">
    <property type="nucleotide sequence ID" value="NZ_CP060721.1"/>
</dbReference>
<accession>A0A430AQE9</accession>
<organism evidence="4 5">
    <name type="scientific">Vagococcus carniphilus</name>
    <dbReference type="NCBI Taxonomy" id="218144"/>
    <lineage>
        <taxon>Bacteria</taxon>
        <taxon>Bacillati</taxon>
        <taxon>Bacillota</taxon>
        <taxon>Bacilli</taxon>
        <taxon>Lactobacillales</taxon>
        <taxon>Enterococcaceae</taxon>
        <taxon>Vagococcus</taxon>
    </lineage>
</organism>
<dbReference type="GO" id="GO:0009007">
    <property type="term" value="F:site-specific DNA-methyltransferase (adenine-specific) activity"/>
    <property type="evidence" value="ECO:0007669"/>
    <property type="project" value="UniProtKB-EC"/>
</dbReference>
<dbReference type="SMART" id="SM00490">
    <property type="entry name" value="HELICc"/>
    <property type="match status" value="1"/>
</dbReference>
<feature type="compositionally biased region" description="Basic and acidic residues" evidence="2">
    <location>
        <begin position="2327"/>
        <end position="2336"/>
    </location>
</feature>
<dbReference type="Pfam" id="PF00271">
    <property type="entry name" value="Helicase_C"/>
    <property type="match status" value="1"/>
</dbReference>
<dbReference type="SUPFAM" id="SSF52540">
    <property type="entry name" value="P-loop containing nucleoside triphosphate hydrolases"/>
    <property type="match status" value="2"/>
</dbReference>
<dbReference type="InterPro" id="IPR011639">
    <property type="entry name" value="MethylTrfase_TaqI-like_dom"/>
</dbReference>
<dbReference type="InterPro" id="IPR052933">
    <property type="entry name" value="DNA_Protect_Modify"/>
</dbReference>
<dbReference type="PANTHER" id="PTHR41313">
    <property type="entry name" value="ADENINE-SPECIFIC METHYLTRANSFERASE"/>
    <property type="match status" value="1"/>
</dbReference>
<feature type="domain" description="Helicase C-terminal" evidence="3">
    <location>
        <begin position="1927"/>
        <end position="2109"/>
    </location>
</feature>
<protein>
    <recommendedName>
        <fullName evidence="3">Helicase C-terminal domain-containing protein</fullName>
    </recommendedName>
</protein>
<dbReference type="PROSITE" id="PS51194">
    <property type="entry name" value="HELICASE_CTER"/>
    <property type="match status" value="1"/>
</dbReference>
<dbReference type="SUPFAM" id="SSF53335">
    <property type="entry name" value="S-adenosyl-L-methionine-dependent methyltransferases"/>
    <property type="match status" value="1"/>
</dbReference>
<dbReference type="InterPro" id="IPR001650">
    <property type="entry name" value="Helicase_C-like"/>
</dbReference>
<evidence type="ECO:0000313" key="5">
    <source>
        <dbReference type="Proteomes" id="UP000288028"/>
    </source>
</evidence>
<dbReference type="CDD" id="cd02440">
    <property type="entry name" value="AdoMet_MTases"/>
    <property type="match status" value="1"/>
</dbReference>
<sequence length="2355" mass="270414">MSSANNYRELYKKGLNEIFNSGSFLESHLSFLDMASYQYKLPIHSIVQLFAVNHDYQYMATYANWKNYGRQVTSGQKGTKIWLDNKAVNLFDVRQTIKVEDSLINNFTFINSDNFLKILEADSTGSINDKIHAYVINQVNSVWTDENNVRKDYVIQSSRRLLEKQLNAPLSNTDELKQSISNVMDQDNYQMTDMLKDTQLSIFLLKNAVKQMMLVEKNHQENLETKQAVDTEALILPKANDLEVDDTWTLLNPSEDIEYYEGEYYLVDSKGNTIPTELEILENDDKSVLYYREKFATNVEVLEKSEIKEKEVKTEKVEVVPEEKKSTFIFDNGIDFLKRMTVEVNEEAKTVRVLVNNSVHYPKGGSLKSKEFIFEVVESSNYAPNTFSYNAINTDNTTIFTNNIKELRGIFQSLKECTYTDENFSIEQRLTLQHLEHFVITNGEEIYGRTASLNEYIDYFEKKDGVLSGLKTYEKVDLSQPFTLFNQPDITFQLLEDNQVLLINFTDQTQLKLAVEVSDSLGTHRFQFDNESNKFKVESQKYLLEELELATVSSNYLNDTFGKVLFNKELFTGLEKISESKQMSSEPVKYEYVKFVEIKEKHINFMLKRGSGFEDGKLRIKHIIDSDLPTKDKVALLKEEYGVGGSSGRPVDEGLDLAENHTARGIKLIQAGTEVENTVLLNWGEVYKRLESLIQANAYLTDEELEQYYAEYGRPEVESLSLFDFDDSPSIEVMPSSSDINQVDTNLVDFNFEEHQDLYPKTNREKIEANINALKLLKDLDDSKRLATPEEQLVLAKYVGWGGLPDVFDERKEAYNEPRMTLRSLVSEAEYRSMRESVLTAYYTSPMIINEMYQKLEDMGFTGGSVLDPAMGTGNFFSAMPSHLKENSTLHGVELEGITGKIAKQLNQTANIQIKGFETTKFKPQQFDIVVGNVPFNNFTIEDNQFKKSYLIHDYFFKKSLDLVKDGGIVAFITSTGTLDKKSKEFRHELNEQADFLGAVRLPNNAFKDIAGTDVTTDIIFFQRNDNKISKQELWLDSSDNIAHEGVRYNDYFISHPNQLLGRIEVKHFNGLTFSLKPLDEPLQETLHNRLTNIHGQISEPVLKEVNAAYMKNDSLVETQQVIDPETLPLFTYVIAENGDILYRDNDDVSVIQPKTAVQKRLRQGILLREKVQELIALQQEDYSLEEFETVLTDLNTNYDRFVSDYGTINDYRRQFEKDMYYPILLALETKNEDGSYSKSELMYEPTIRPLKSITSVNSAVEGLHISLAKRNKVDLPFIQSLYSDKSEEDIINELGDLIYLEPTTLEWQTREEYLSGDVKSKLHLAKVKSTETPDLFLRNVEGLLKVQPTRVEAKDIDLTIGTNWIPQDVYETFLKEVLEVPNYYLRHEYIRLNYEKFKGTWFITGQNALKTSYIINDQFGTPRANALSLFNDALNLKKVTIYDSETYYEDGKEKTKRILNPKETMFARAKQNELYNAFNDWVFKDYERTERLVSIYNERFNRFVPRVYDGSHLTFDSLNQNYELRPHQKNVVSRITSEGRALMAHVVGAGKTLSMISAGMTMKEQGTIHKPMYVVPNHLVNEFALDIVKFYPTKNVLITTKRDFQKENRKQFVAKVASGNYDAVVIGHSQFEKIPLSKERRKAMIEKEIDVLRNAIAEEKAENNDSWSLKQMLRFEKTLEKNLEKLNKESDKDTHITFEETGVDFLFVDEAHVYKNLYTYTKLSNVAGVNSSHSQRASDMQMKISYLQDTNTGGKGIVMATGTPISNSMSELYTMQRYLQPDMLRQLGCETFDSWASTFGEITSSLEITPEGSGYQMKDRFAKFHNLPELMSNFSQVADIQTSDMLDLPTPDIKTGKAQVIVTEPTEFQEEMMEQFAERAELIRAGEVEPSEDNLLKLTHEAKLMAIDVRLLDEDFPSGSNSKLETCSQKVFEIWKDSQENLSTQMIFSDSGTPKKDKFNVYDELKNQLIAKGIPSEEIAFIHDAKTDQDKKDLYSKVRTGTVRVLLGSTSKVGTGTNIQDKLLAVHHIDCPWRPSDIEQRNGRIVRQGNENKEVEIFQYVTKGTFDSFLWQTQENKLLYINQIMNGNSLARSSADLSETVLSAAEIKALATSNPFIAEKMNVENELNQLRLVKNQHTQSRLKTMKKINETYPNQIELSNERIKNMSLDVSSFTKTDEFNMTIAGTTFTERKEAGDYLISYISNSHLLSSDKIEIGEIEGFKLSVQPSSFSTYIMTIKKNHEYQVDLNLQSGTGSILRVENVINKIDSLLESEKESVEMLKKELEKMEDRVDQPFPKEERLTTLQKRHFELESLIEKGTLEKEAETAKKFVEGKQKSQSQQVKSISHKSQGMSM</sequence>
<gene>
    <name evidence="4" type="ORF">CBF28_13665</name>
</gene>
<dbReference type="Gene3D" id="3.40.50.150">
    <property type="entry name" value="Vaccinia Virus protein VP39"/>
    <property type="match status" value="1"/>
</dbReference>
<dbReference type="PANTHER" id="PTHR41313:SF1">
    <property type="entry name" value="DNA METHYLASE ADENINE-SPECIFIC DOMAIN-CONTAINING PROTEIN"/>
    <property type="match status" value="1"/>
</dbReference>
<dbReference type="GeneID" id="95582117"/>
<dbReference type="Pfam" id="PF07669">
    <property type="entry name" value="Eco57I"/>
    <property type="match status" value="1"/>
</dbReference>